<dbReference type="PROSITE" id="PS50157">
    <property type="entry name" value="ZINC_FINGER_C2H2_2"/>
    <property type="match status" value="1"/>
</dbReference>
<feature type="region of interest" description="Disordered" evidence="5">
    <location>
        <begin position="65"/>
        <end position="115"/>
    </location>
</feature>
<dbReference type="GeneID" id="117362580"/>
<dbReference type="Pfam" id="PF12171">
    <property type="entry name" value="zf-C2H2_jaz"/>
    <property type="match status" value="1"/>
</dbReference>
<gene>
    <name evidence="8" type="primary">NUFIP1</name>
</gene>
<dbReference type="RefSeq" id="XP_033805056.1">
    <property type="nucleotide sequence ID" value="XM_033949165.1"/>
</dbReference>
<dbReference type="GO" id="GO:0005634">
    <property type="term" value="C:nucleus"/>
    <property type="evidence" value="ECO:0007669"/>
    <property type="project" value="TreeGrafter"/>
</dbReference>
<dbReference type="InterPro" id="IPR039136">
    <property type="entry name" value="NUFIP1-like"/>
</dbReference>
<feature type="compositionally biased region" description="Basic and acidic residues" evidence="5">
    <location>
        <begin position="400"/>
        <end position="413"/>
    </location>
</feature>
<evidence type="ECO:0000256" key="5">
    <source>
        <dbReference type="SAM" id="MobiDB-lite"/>
    </source>
</evidence>
<name>A0A6P8RKC7_GEOSA</name>
<feature type="compositionally biased region" description="Basic and acidic residues" evidence="5">
    <location>
        <begin position="377"/>
        <end position="393"/>
    </location>
</feature>
<dbReference type="GO" id="GO:0003723">
    <property type="term" value="F:RNA binding"/>
    <property type="evidence" value="ECO:0007669"/>
    <property type="project" value="InterPro"/>
</dbReference>
<dbReference type="Pfam" id="PF10453">
    <property type="entry name" value="NUFIP1"/>
    <property type="match status" value="1"/>
</dbReference>
<evidence type="ECO:0000256" key="1">
    <source>
        <dbReference type="ARBA" id="ARBA00022723"/>
    </source>
</evidence>
<keyword evidence="3" id="KW-0862">Zinc</keyword>
<proteinExistence type="predicted"/>
<evidence type="ECO:0000256" key="3">
    <source>
        <dbReference type="ARBA" id="ARBA00022833"/>
    </source>
</evidence>
<evidence type="ECO:0000259" key="6">
    <source>
        <dbReference type="PROSITE" id="PS50157"/>
    </source>
</evidence>
<keyword evidence="2 4" id="KW-0863">Zinc-finger</keyword>
<evidence type="ECO:0000256" key="4">
    <source>
        <dbReference type="PROSITE-ProRule" id="PRU00042"/>
    </source>
</evidence>
<sequence length="534" mass="60302">MDPAGRLPSPVFSPRWPLLRPPVFTGSPQGPVNSWLSTVLSSAPKDGGCGSSLLWNGWHRPSAPQPSELGRTFQPRPAAVGSSCSDAARSKKVTAARRSSNSNRGGTKKPKNRGRKEPVYIHYCDTCDRGFKNQAKYDEHIQQHVKCKVVGCNYSAHQKLVQIHWQNMHFPGAKRIKLDTPEEITKWREARRKNYPTLAKIKQKKMLEKTKQQRGDVLTTPQFGKMKVLRKGSQREENSKPQRIFWKKHRCSFNKFRKDHNTTAGIETPMRSRDTERLPEATRKVCVKDMDPLGILVDSDADSDKDETASVKGKSHFAIVPKQVTSGLSALVTSYGDISDSESEPEELPLKTVAKVSEEKKSFLQPLPKSLGSRGLVGDKENHLHAKTGRNESKTLNSRTPRDRETPLPDVPEKRRPTLLEMLLAHDIRHERNVILQCVRYILQNNFFGLVSKASMVSNVPTMQAVKVSEMDRTKGYSDSSKADLHPVRGRCSETVREQSAQTALSQTSRRFFSTEEEEIWETPALNYEERSEV</sequence>
<dbReference type="InterPro" id="IPR019496">
    <property type="entry name" value="NUFIP1_cons_dom"/>
</dbReference>
<dbReference type="OrthoDB" id="273070at2759"/>
<dbReference type="InParanoid" id="A0A6P8RKC7"/>
<dbReference type="CTD" id="26747"/>
<keyword evidence="1" id="KW-0479">Metal-binding</keyword>
<protein>
    <submittedName>
        <fullName evidence="8">Nuclear fragile X mental retardation-interacting protein 1</fullName>
    </submittedName>
</protein>
<dbReference type="GO" id="GO:0000492">
    <property type="term" value="P:box C/D snoRNP assembly"/>
    <property type="evidence" value="ECO:0007669"/>
    <property type="project" value="TreeGrafter"/>
</dbReference>
<dbReference type="PANTHER" id="PTHR13309">
    <property type="entry name" value="NUCLEAR FRAGILE X MENTAL RETARDATION PROTEIN INTERACTING PROTEIN 1"/>
    <property type="match status" value="1"/>
</dbReference>
<dbReference type="InterPro" id="IPR013087">
    <property type="entry name" value="Znf_C2H2_type"/>
</dbReference>
<dbReference type="InterPro" id="IPR022755">
    <property type="entry name" value="Znf_C2H2_jaz"/>
</dbReference>
<keyword evidence="7" id="KW-1185">Reference proteome</keyword>
<dbReference type="PANTHER" id="PTHR13309:SF0">
    <property type="entry name" value="FMR1-INTERACTING PROTEIN NUFIP1"/>
    <property type="match status" value="1"/>
</dbReference>
<feature type="domain" description="C2H2-type" evidence="6">
    <location>
        <begin position="122"/>
        <end position="149"/>
    </location>
</feature>
<dbReference type="GO" id="GO:0008270">
    <property type="term" value="F:zinc ion binding"/>
    <property type="evidence" value="ECO:0007669"/>
    <property type="project" value="UniProtKB-KW"/>
</dbReference>
<dbReference type="AlphaFoldDB" id="A0A6P8RKC7"/>
<evidence type="ECO:0000313" key="7">
    <source>
        <dbReference type="Proteomes" id="UP000515159"/>
    </source>
</evidence>
<dbReference type="Proteomes" id="UP000515159">
    <property type="component" value="Chromosome 6"/>
</dbReference>
<dbReference type="KEGG" id="gsh:117362580"/>
<feature type="region of interest" description="Disordered" evidence="5">
    <location>
        <begin position="365"/>
        <end position="413"/>
    </location>
</feature>
<evidence type="ECO:0000256" key="2">
    <source>
        <dbReference type="ARBA" id="ARBA00022771"/>
    </source>
</evidence>
<accession>A0A6P8RKC7</accession>
<organism evidence="7 8">
    <name type="scientific">Geotrypetes seraphini</name>
    <name type="common">Gaboon caecilian</name>
    <name type="synonym">Caecilia seraphini</name>
    <dbReference type="NCBI Taxonomy" id="260995"/>
    <lineage>
        <taxon>Eukaryota</taxon>
        <taxon>Metazoa</taxon>
        <taxon>Chordata</taxon>
        <taxon>Craniata</taxon>
        <taxon>Vertebrata</taxon>
        <taxon>Euteleostomi</taxon>
        <taxon>Amphibia</taxon>
        <taxon>Gymnophiona</taxon>
        <taxon>Geotrypetes</taxon>
    </lineage>
</organism>
<reference evidence="8" key="1">
    <citation type="submission" date="2025-08" db="UniProtKB">
        <authorList>
            <consortium name="RefSeq"/>
        </authorList>
    </citation>
    <scope>IDENTIFICATION</scope>
</reference>
<dbReference type="PROSITE" id="PS00028">
    <property type="entry name" value="ZINC_FINGER_C2H2_1"/>
    <property type="match status" value="1"/>
</dbReference>
<dbReference type="SMART" id="SM00355">
    <property type="entry name" value="ZnF_C2H2"/>
    <property type="match status" value="2"/>
</dbReference>
<evidence type="ECO:0000313" key="8">
    <source>
        <dbReference type="RefSeq" id="XP_033805056.1"/>
    </source>
</evidence>
<dbReference type="FunCoup" id="A0A6P8RKC7">
    <property type="interactions" value="2618"/>
</dbReference>